<dbReference type="STRING" id="1144672.F966_03285"/>
<dbReference type="InterPro" id="IPR001279">
    <property type="entry name" value="Metallo-B-lactamas"/>
</dbReference>
<evidence type="ECO:0000259" key="3">
    <source>
        <dbReference type="SMART" id="SM00849"/>
    </source>
</evidence>
<keyword evidence="2" id="KW-0732">Signal</keyword>
<evidence type="ECO:0000313" key="5">
    <source>
        <dbReference type="Proteomes" id="UP000013209"/>
    </source>
</evidence>
<dbReference type="eggNOG" id="COG0491">
    <property type="taxonomic scope" value="Bacteria"/>
</dbReference>
<dbReference type="EMBL" id="APPH01000015">
    <property type="protein sequence ID" value="ENV08611.1"/>
    <property type="molecule type" value="Genomic_DNA"/>
</dbReference>
<dbReference type="RefSeq" id="WP_004807082.1">
    <property type="nucleotide sequence ID" value="NZ_KB849440.1"/>
</dbReference>
<comment type="caution">
    <text evidence="4">The sequence shown here is derived from an EMBL/GenBank/DDBJ whole genome shotgun (WGS) entry which is preliminary data.</text>
</comment>
<comment type="similarity">
    <text evidence="1">Belongs to the metallo-beta-lactamase superfamily. Class-B beta-lactamase family.</text>
</comment>
<dbReference type="Pfam" id="PF00753">
    <property type="entry name" value="Lactamase_B"/>
    <property type="match status" value="1"/>
</dbReference>
<dbReference type="HOGENOM" id="CLU_056342_1_1_6"/>
<evidence type="ECO:0000313" key="4">
    <source>
        <dbReference type="EMBL" id="ENV08611.1"/>
    </source>
</evidence>
<dbReference type="PANTHER" id="PTHR42951">
    <property type="entry name" value="METALLO-BETA-LACTAMASE DOMAIN-CONTAINING"/>
    <property type="match status" value="1"/>
</dbReference>
<proteinExistence type="inferred from homology"/>
<feature type="signal peptide" evidence="2">
    <location>
        <begin position="1"/>
        <end position="21"/>
    </location>
</feature>
<dbReference type="GO" id="GO:0017001">
    <property type="term" value="P:antibiotic catabolic process"/>
    <property type="evidence" value="ECO:0007669"/>
    <property type="project" value="UniProtKB-ARBA"/>
</dbReference>
<dbReference type="CDD" id="cd16282">
    <property type="entry name" value="metallo-hydrolase-like_MBL-fold"/>
    <property type="match status" value="1"/>
</dbReference>
<dbReference type="PANTHER" id="PTHR42951:SF4">
    <property type="entry name" value="ACYL-COENZYME A THIOESTERASE MBLAC2"/>
    <property type="match status" value="1"/>
</dbReference>
<feature type="chain" id="PRO_5004134662" description="Metallo-beta-lactamase domain-containing protein" evidence="2">
    <location>
        <begin position="22"/>
        <end position="338"/>
    </location>
</feature>
<protein>
    <recommendedName>
        <fullName evidence="3">Metallo-beta-lactamase domain-containing protein</fullName>
    </recommendedName>
</protein>
<accession>N8W9J2</accession>
<reference evidence="4 5" key="1">
    <citation type="submission" date="2013-02" db="EMBL/GenBank/DDBJ databases">
        <title>The Genome Sequence of Acinetobacter sp. CIP 56.2.</title>
        <authorList>
            <consortium name="The Broad Institute Genome Sequencing Platform"/>
            <consortium name="The Broad Institute Genome Sequencing Center for Infectious Disease"/>
            <person name="Cerqueira G."/>
            <person name="Feldgarden M."/>
            <person name="Courvalin P."/>
            <person name="Perichon B."/>
            <person name="Grillot-Courvalin C."/>
            <person name="Clermont D."/>
            <person name="Rocha E."/>
            <person name="Yoon E.-J."/>
            <person name="Nemec A."/>
            <person name="Walker B."/>
            <person name="Young S.K."/>
            <person name="Zeng Q."/>
            <person name="Gargeya S."/>
            <person name="Fitzgerald M."/>
            <person name="Haas B."/>
            <person name="Abouelleil A."/>
            <person name="Alvarado L."/>
            <person name="Arachchi H.M."/>
            <person name="Berlin A.M."/>
            <person name="Chapman S.B."/>
            <person name="Dewar J."/>
            <person name="Goldberg J."/>
            <person name="Griggs A."/>
            <person name="Gujja S."/>
            <person name="Hansen M."/>
            <person name="Howarth C."/>
            <person name="Imamovic A."/>
            <person name="Larimer J."/>
            <person name="McCowan C."/>
            <person name="Murphy C."/>
            <person name="Neiman D."/>
            <person name="Pearson M."/>
            <person name="Priest M."/>
            <person name="Roberts A."/>
            <person name="Saif S."/>
            <person name="Shea T."/>
            <person name="Sisk P."/>
            <person name="Sykes S."/>
            <person name="Wortman J."/>
            <person name="Nusbaum C."/>
            <person name="Birren B."/>
        </authorList>
    </citation>
    <scope>NUCLEOTIDE SEQUENCE [LARGE SCALE GENOMIC DNA]</scope>
    <source>
        <strain evidence="4 5">CIP 56.2</strain>
    </source>
</reference>
<gene>
    <name evidence="4" type="ORF">F966_03285</name>
</gene>
<evidence type="ECO:0000256" key="1">
    <source>
        <dbReference type="ARBA" id="ARBA00005250"/>
    </source>
</evidence>
<dbReference type="Gene3D" id="3.60.15.10">
    <property type="entry name" value="Ribonuclease Z/Hydroxyacylglutathione hydrolase-like"/>
    <property type="match status" value="1"/>
</dbReference>
<dbReference type="InterPro" id="IPR036866">
    <property type="entry name" value="RibonucZ/Hydroxyglut_hydro"/>
</dbReference>
<dbReference type="InterPro" id="IPR050855">
    <property type="entry name" value="NDM-1-like"/>
</dbReference>
<dbReference type="SUPFAM" id="SSF56281">
    <property type="entry name" value="Metallo-hydrolase/oxidoreductase"/>
    <property type="match status" value="1"/>
</dbReference>
<dbReference type="AlphaFoldDB" id="N8W9J2"/>
<name>N8W9J2_9GAMM</name>
<evidence type="ECO:0000256" key="2">
    <source>
        <dbReference type="SAM" id="SignalP"/>
    </source>
</evidence>
<feature type="domain" description="Metallo-beta-lactamase" evidence="3">
    <location>
        <begin position="64"/>
        <end position="250"/>
    </location>
</feature>
<sequence>MKIKQFLTFSLIALSGFNAYANSNQITESRTQYQLTAAPIVQVEKKHQIASGVWLIPDPYINYVPNIGIIEGKDAILVIDTGMGQSNGQNVYQVAKDIAKNRKIYLTTTHFHPEHQFGASEFKDATYIINKKQNDELIDKGEDYLKMFRAFGKIEKNALENVKLRYADQTYTNRQVLDLGGRLVTLQQMPAHTRGDQIIYDQRSGVVFMGDLYEREFYPIMPDEDSKGSQWIKVIQQTIDMKPKIVVPGHGKLSTVKDLQEFKQHMLRVRSLVKQQIDLGLNQNQIIKKISPTIYREYSQWNNRVFLPFQIANFYAELTKQSIVLPSLVNELQSDPAK</sequence>
<organism evidence="4 5">
    <name type="scientific">Acinetobacter higginsii</name>
    <dbReference type="NCBI Taxonomy" id="70347"/>
    <lineage>
        <taxon>Bacteria</taxon>
        <taxon>Pseudomonadati</taxon>
        <taxon>Pseudomonadota</taxon>
        <taxon>Gammaproteobacteria</taxon>
        <taxon>Moraxellales</taxon>
        <taxon>Moraxellaceae</taxon>
        <taxon>Acinetobacter</taxon>
    </lineage>
</organism>
<dbReference type="Proteomes" id="UP000013209">
    <property type="component" value="Unassembled WGS sequence"/>
</dbReference>
<dbReference type="SMART" id="SM00849">
    <property type="entry name" value="Lactamase_B"/>
    <property type="match status" value="1"/>
</dbReference>
<dbReference type="PATRIC" id="fig|1144672.3.peg.3168"/>